<dbReference type="GO" id="GO:0000055">
    <property type="term" value="P:ribosomal large subunit export from nucleus"/>
    <property type="evidence" value="ECO:0007669"/>
    <property type="project" value="TreeGrafter"/>
</dbReference>
<gene>
    <name evidence="3" type="ORF">T265_12602</name>
</gene>
<dbReference type="EMBL" id="KL596624">
    <property type="protein sequence ID" value="KER33567.1"/>
    <property type="molecule type" value="Genomic_DNA"/>
</dbReference>
<dbReference type="PANTHER" id="PTHR48103">
    <property type="entry name" value="MIDASIN-RELATED"/>
    <property type="match status" value="1"/>
</dbReference>
<dbReference type="InterPro" id="IPR027417">
    <property type="entry name" value="P-loop_NTPase"/>
</dbReference>
<keyword evidence="4" id="KW-1185">Reference proteome</keyword>
<dbReference type="SUPFAM" id="SSF52540">
    <property type="entry name" value="P-loop containing nucleoside triphosphate hydrolases"/>
    <property type="match status" value="1"/>
</dbReference>
<sequence>MYLGRAQLPCLRTAESEARLPCASPITQSNGDVVSPFGLKHLACTLLERLTGAIEHIKPVLLIGETGRGKAPSSQKLAHPCFRRLRIINLSQQSDSIDLIGDFKAVDTRFLVRPDTWNTTIQLTYCSLHTLFDRILTIYVRVRQDLESSSAFTGSRTISPRLFDCILTIYVRVRQDLEFSSAFTGSRNISPRDLLKFDLLLNLSNLIPCRFDCFIACAPNPSRLLQLASKIAGELNLTAEKVLFIPIGYRRSSDVSRTLQLVK</sequence>
<dbReference type="GO" id="GO:0000027">
    <property type="term" value="P:ribosomal large subunit assembly"/>
    <property type="evidence" value="ECO:0007669"/>
    <property type="project" value="TreeGrafter"/>
</dbReference>
<keyword evidence="1" id="KW-0547">Nucleotide-binding</keyword>
<proteinExistence type="predicted"/>
<name>A0A075A5I5_OPIVI</name>
<dbReference type="GO" id="GO:0005634">
    <property type="term" value="C:nucleus"/>
    <property type="evidence" value="ECO:0007669"/>
    <property type="project" value="TreeGrafter"/>
</dbReference>
<keyword evidence="2" id="KW-0067">ATP-binding</keyword>
<evidence type="ECO:0000313" key="4">
    <source>
        <dbReference type="Proteomes" id="UP000054324"/>
    </source>
</evidence>
<dbReference type="GO" id="GO:0030687">
    <property type="term" value="C:preribosome, large subunit precursor"/>
    <property type="evidence" value="ECO:0007669"/>
    <property type="project" value="TreeGrafter"/>
</dbReference>
<accession>A0A075A5I5</accession>
<organism evidence="3 4">
    <name type="scientific">Opisthorchis viverrini</name>
    <name type="common">Southeast Asian liver fluke</name>
    <dbReference type="NCBI Taxonomy" id="6198"/>
    <lineage>
        <taxon>Eukaryota</taxon>
        <taxon>Metazoa</taxon>
        <taxon>Spiralia</taxon>
        <taxon>Lophotrochozoa</taxon>
        <taxon>Platyhelminthes</taxon>
        <taxon>Trematoda</taxon>
        <taxon>Digenea</taxon>
        <taxon>Opisthorchiida</taxon>
        <taxon>Opisthorchiata</taxon>
        <taxon>Opisthorchiidae</taxon>
        <taxon>Opisthorchis</taxon>
    </lineage>
</organism>
<dbReference type="GeneID" id="20326770"/>
<dbReference type="RefSeq" id="XP_009162787.1">
    <property type="nucleotide sequence ID" value="XM_009164523.1"/>
</dbReference>
<evidence type="ECO:0000256" key="2">
    <source>
        <dbReference type="ARBA" id="ARBA00022840"/>
    </source>
</evidence>
<dbReference type="STRING" id="6198.A0A075A5I5"/>
<dbReference type="AlphaFoldDB" id="A0A075A5I5"/>
<protein>
    <submittedName>
        <fullName evidence="3">Uncharacterized protein</fullName>
    </submittedName>
</protein>
<dbReference type="Proteomes" id="UP000054324">
    <property type="component" value="Unassembled WGS sequence"/>
</dbReference>
<dbReference type="OrthoDB" id="422220at2759"/>
<dbReference type="PANTHER" id="PTHR48103:SF2">
    <property type="entry name" value="MIDASIN"/>
    <property type="match status" value="1"/>
</dbReference>
<evidence type="ECO:0000256" key="1">
    <source>
        <dbReference type="ARBA" id="ARBA00022741"/>
    </source>
</evidence>
<reference evidence="3 4" key="1">
    <citation type="submission" date="2013-11" db="EMBL/GenBank/DDBJ databases">
        <title>Opisthorchis viverrini - life in the bile duct.</title>
        <authorList>
            <person name="Young N.D."/>
            <person name="Nagarajan N."/>
            <person name="Lin S.J."/>
            <person name="Korhonen P.K."/>
            <person name="Jex A.R."/>
            <person name="Hall R.S."/>
            <person name="Safavi-Hemami H."/>
            <person name="Kaewkong W."/>
            <person name="Bertrand D."/>
            <person name="Gao S."/>
            <person name="Seet Q."/>
            <person name="Wongkham S."/>
            <person name="Teh B.T."/>
            <person name="Wongkham C."/>
            <person name="Intapan P.M."/>
            <person name="Maleewong W."/>
            <person name="Yang X."/>
            <person name="Hu M."/>
            <person name="Wang Z."/>
            <person name="Hofmann A."/>
            <person name="Sternberg P.W."/>
            <person name="Tan P."/>
            <person name="Wang J."/>
            <person name="Gasser R.B."/>
        </authorList>
    </citation>
    <scope>NUCLEOTIDE SEQUENCE [LARGE SCALE GENOMIC DNA]</scope>
</reference>
<dbReference type="Gene3D" id="3.40.50.300">
    <property type="entry name" value="P-loop containing nucleotide triphosphate hydrolases"/>
    <property type="match status" value="1"/>
</dbReference>
<evidence type="ECO:0000313" key="3">
    <source>
        <dbReference type="EMBL" id="KER33567.1"/>
    </source>
</evidence>
<dbReference type="GO" id="GO:0005524">
    <property type="term" value="F:ATP binding"/>
    <property type="evidence" value="ECO:0007669"/>
    <property type="project" value="UniProtKB-KW"/>
</dbReference>
<dbReference type="CTD" id="20326770"/>
<dbReference type="KEGG" id="ovi:T265_12602"/>